<evidence type="ECO:0000313" key="2">
    <source>
        <dbReference type="EMBL" id="GGM48354.1"/>
    </source>
</evidence>
<comment type="caution">
    <text evidence="2">The sequence shown here is derived from an EMBL/GenBank/DDBJ whole genome shotgun (WGS) entry which is preliminary data.</text>
</comment>
<dbReference type="EMBL" id="BMQG01000008">
    <property type="protein sequence ID" value="GGM48354.1"/>
    <property type="molecule type" value="Genomic_DNA"/>
</dbReference>
<dbReference type="Proteomes" id="UP000600547">
    <property type="component" value="Unassembled WGS sequence"/>
</dbReference>
<sequence>MRPVQKVGLYALVGIMAFALIFALLPTPGLDASQSGARLSGVQLRLYPSGDSNATWSFRAADVRNDPVAGLTTLTGITDGKRLLKEQVQGRFTGRETLDATLATPELTIDSQDTMTTRQARITLVQQCADIDLKGTEQDPVKIEQGQGFSAPTARISSPNTNGRIGKLKMTFGFVIEDSDPANSKYTAGLDATETCRDGKRVPLT</sequence>
<name>A0A8H9GQM1_9DEIO</name>
<protein>
    <submittedName>
        <fullName evidence="2">Uncharacterized protein</fullName>
    </submittedName>
</protein>
<organism evidence="2 3">
    <name type="scientific">Deinococcus arenae</name>
    <dbReference type="NCBI Taxonomy" id="1452751"/>
    <lineage>
        <taxon>Bacteria</taxon>
        <taxon>Thermotogati</taxon>
        <taxon>Deinococcota</taxon>
        <taxon>Deinococci</taxon>
        <taxon>Deinococcales</taxon>
        <taxon>Deinococcaceae</taxon>
        <taxon>Deinococcus</taxon>
    </lineage>
</organism>
<keyword evidence="1" id="KW-0812">Transmembrane</keyword>
<keyword evidence="3" id="KW-1185">Reference proteome</keyword>
<gene>
    <name evidence="2" type="ORF">GCM10008956_25680</name>
</gene>
<accession>A0A8H9GQM1</accession>
<proteinExistence type="predicted"/>
<evidence type="ECO:0000313" key="3">
    <source>
        <dbReference type="Proteomes" id="UP000600547"/>
    </source>
</evidence>
<keyword evidence="1" id="KW-0472">Membrane</keyword>
<feature type="transmembrane region" description="Helical" evidence="1">
    <location>
        <begin position="7"/>
        <end position="25"/>
    </location>
</feature>
<evidence type="ECO:0000256" key="1">
    <source>
        <dbReference type="SAM" id="Phobius"/>
    </source>
</evidence>
<keyword evidence="1" id="KW-1133">Transmembrane helix</keyword>
<dbReference type="AlphaFoldDB" id="A0A8H9GQM1"/>
<reference evidence="3" key="1">
    <citation type="journal article" date="2019" name="Int. J. Syst. Evol. Microbiol.">
        <title>The Global Catalogue of Microorganisms (GCM) 10K type strain sequencing project: providing services to taxonomists for standard genome sequencing and annotation.</title>
        <authorList>
            <consortium name="The Broad Institute Genomics Platform"/>
            <consortium name="The Broad Institute Genome Sequencing Center for Infectious Disease"/>
            <person name="Wu L."/>
            <person name="Ma J."/>
        </authorList>
    </citation>
    <scope>NUCLEOTIDE SEQUENCE [LARGE SCALE GENOMIC DNA]</scope>
    <source>
        <strain evidence="3">JCM 31047</strain>
    </source>
</reference>